<evidence type="ECO:0000313" key="2">
    <source>
        <dbReference type="Proteomes" id="UP000622604"/>
    </source>
</evidence>
<comment type="caution">
    <text evidence="1">The sequence shown here is derived from an EMBL/GenBank/DDBJ whole genome shotgun (WGS) entry which is preliminary data.</text>
</comment>
<reference evidence="1" key="2">
    <citation type="submission" date="2020-09" db="EMBL/GenBank/DDBJ databases">
        <authorList>
            <person name="Sun Q."/>
            <person name="Kim S."/>
        </authorList>
    </citation>
    <scope>NUCLEOTIDE SEQUENCE</scope>
    <source>
        <strain evidence="1">KCTC 32337</strain>
    </source>
</reference>
<dbReference type="AlphaFoldDB" id="A0A8H9LY65"/>
<dbReference type="EMBL" id="BMZC01000014">
    <property type="protein sequence ID" value="GGZ77857.1"/>
    <property type="molecule type" value="Genomic_DNA"/>
</dbReference>
<dbReference type="RefSeq" id="WP_191867026.1">
    <property type="nucleotide sequence ID" value="NZ_BMZC01000014.1"/>
</dbReference>
<sequence length="78" mass="8974">MQQLNSNQHTAPRTLNGYIEAQAEQVTLNMQFETAQERTHWIEQHHKEIVDAAFKRFSADASARLRTVLSSSNCSLRM</sequence>
<protein>
    <submittedName>
        <fullName evidence="1">Uncharacterized protein</fullName>
    </submittedName>
</protein>
<reference evidence="1" key="1">
    <citation type="journal article" date="2014" name="Int. J. Syst. Evol. Microbiol.">
        <title>Complete genome sequence of Corynebacterium casei LMG S-19264T (=DSM 44701T), isolated from a smear-ripened cheese.</title>
        <authorList>
            <consortium name="US DOE Joint Genome Institute (JGI-PGF)"/>
            <person name="Walter F."/>
            <person name="Albersmeier A."/>
            <person name="Kalinowski J."/>
            <person name="Ruckert C."/>
        </authorList>
    </citation>
    <scope>NUCLEOTIDE SEQUENCE</scope>
    <source>
        <strain evidence="1">KCTC 32337</strain>
    </source>
</reference>
<dbReference type="Proteomes" id="UP000622604">
    <property type="component" value="Unassembled WGS sequence"/>
</dbReference>
<gene>
    <name evidence="1" type="ORF">GCM10011274_40040</name>
</gene>
<evidence type="ECO:0000313" key="1">
    <source>
        <dbReference type="EMBL" id="GGZ77857.1"/>
    </source>
</evidence>
<accession>A0A8H9LY65</accession>
<name>A0A8H9LY65_9ALTE</name>
<proteinExistence type="predicted"/>
<organism evidence="1 2">
    <name type="scientific">Paraglaciecola chathamensis</name>
    <dbReference type="NCBI Taxonomy" id="368405"/>
    <lineage>
        <taxon>Bacteria</taxon>
        <taxon>Pseudomonadati</taxon>
        <taxon>Pseudomonadota</taxon>
        <taxon>Gammaproteobacteria</taxon>
        <taxon>Alteromonadales</taxon>
        <taxon>Alteromonadaceae</taxon>
        <taxon>Paraglaciecola</taxon>
    </lineage>
</organism>